<organism evidence="3 4">
    <name type="scientific">Galleria mellonella</name>
    <name type="common">Greater wax moth</name>
    <dbReference type="NCBI Taxonomy" id="7137"/>
    <lineage>
        <taxon>Eukaryota</taxon>
        <taxon>Metazoa</taxon>
        <taxon>Ecdysozoa</taxon>
        <taxon>Arthropoda</taxon>
        <taxon>Hexapoda</taxon>
        <taxon>Insecta</taxon>
        <taxon>Pterygota</taxon>
        <taxon>Neoptera</taxon>
        <taxon>Endopterygota</taxon>
        <taxon>Lepidoptera</taxon>
        <taxon>Glossata</taxon>
        <taxon>Ditrysia</taxon>
        <taxon>Pyraloidea</taxon>
        <taxon>Pyralidae</taxon>
        <taxon>Galleriinae</taxon>
        <taxon>Galleria</taxon>
    </lineage>
</organism>
<evidence type="ECO:0000313" key="3">
    <source>
        <dbReference type="Proteomes" id="UP001652740"/>
    </source>
</evidence>
<dbReference type="RefSeq" id="XP_052752635.1">
    <property type="nucleotide sequence ID" value="XM_052896675.1"/>
</dbReference>
<accession>A0ABM3MN15</accession>
<proteinExistence type="predicted"/>
<dbReference type="Proteomes" id="UP001652740">
    <property type="component" value="Unplaced"/>
</dbReference>
<feature type="signal peptide" evidence="2">
    <location>
        <begin position="1"/>
        <end position="16"/>
    </location>
</feature>
<sequence length="255" mass="29323">MVALTIILLCVSSALADISDNYYRQGDSYIPVNTNQVNNINSSRYLHRPSNSYYNFEQRREDQPPQVEIRDEDMGKYMNKKSTTNLATPTVPSFHNISEHLFKNQSEPMTTPKAHVVQNWNQIINKHLPANMPPPPSTPKWMDLSESYNQPKPLLSSRNTNPSHKHAFNPSQPHAFHKTEHVIPQNQYHHTVSLDWHLPLQPKPFRGNHKFNWHDIDDLQEPVTTNSPIKVPTQNHNAPFSVPTLSPWSGDNFGK</sequence>
<evidence type="ECO:0000256" key="2">
    <source>
        <dbReference type="SAM" id="SignalP"/>
    </source>
</evidence>
<protein>
    <submittedName>
        <fullName evidence="4">Uncharacterized protein LOC116413566</fullName>
    </submittedName>
</protein>
<keyword evidence="2" id="KW-0732">Signal</keyword>
<evidence type="ECO:0000256" key="1">
    <source>
        <dbReference type="SAM" id="MobiDB-lite"/>
    </source>
</evidence>
<evidence type="ECO:0000313" key="4">
    <source>
        <dbReference type="RefSeq" id="XP_052752635.1"/>
    </source>
</evidence>
<reference evidence="4" key="1">
    <citation type="submission" date="2025-08" db="UniProtKB">
        <authorList>
            <consortium name="RefSeq"/>
        </authorList>
    </citation>
    <scope>IDENTIFICATION</scope>
    <source>
        <tissue evidence="4">Whole larvae</tissue>
    </source>
</reference>
<feature type="compositionally biased region" description="Polar residues" evidence="1">
    <location>
        <begin position="231"/>
        <end position="249"/>
    </location>
</feature>
<feature type="chain" id="PRO_5046725112" evidence="2">
    <location>
        <begin position="17"/>
        <end position="255"/>
    </location>
</feature>
<name>A0ABM3MN15_GALME</name>
<gene>
    <name evidence="4" type="primary">LOC116413566</name>
</gene>
<keyword evidence="3" id="KW-1185">Reference proteome</keyword>
<feature type="region of interest" description="Disordered" evidence="1">
    <location>
        <begin position="231"/>
        <end position="255"/>
    </location>
</feature>
<dbReference type="GeneID" id="116413566"/>